<gene>
    <name evidence="8" type="ORF">EH55_04320</name>
</gene>
<proteinExistence type="predicted"/>
<evidence type="ECO:0000313" key="8">
    <source>
        <dbReference type="EMBL" id="KEJ92236.1"/>
    </source>
</evidence>
<dbReference type="PANTHER" id="PTHR43808:SF28">
    <property type="entry name" value="[LYSW]-LYSINE_[LYSW]-ORNITHINE HYDROLASE"/>
    <property type="match status" value="1"/>
</dbReference>
<keyword evidence="2" id="KW-0028">Amino-acid biosynthesis</keyword>
<dbReference type="GeneID" id="90983534"/>
<dbReference type="SUPFAM" id="SSF53187">
    <property type="entry name" value="Zn-dependent exopeptidases"/>
    <property type="match status" value="1"/>
</dbReference>
<evidence type="ECO:0000256" key="7">
    <source>
        <dbReference type="ARBA" id="ARBA00023285"/>
    </source>
</evidence>
<dbReference type="InterPro" id="IPR010175">
    <property type="entry name" value="LysK"/>
</dbReference>
<evidence type="ECO:0000256" key="4">
    <source>
        <dbReference type="ARBA" id="ARBA00022801"/>
    </source>
</evidence>
<dbReference type="EMBL" id="JMKI01000031">
    <property type="protein sequence ID" value="KEJ92236.1"/>
    <property type="molecule type" value="Genomic_DNA"/>
</dbReference>
<accession>A0A073IRW8</accession>
<dbReference type="GO" id="GO:0050897">
    <property type="term" value="F:cobalt ion binding"/>
    <property type="evidence" value="ECO:0007669"/>
    <property type="project" value="InterPro"/>
</dbReference>
<protein>
    <submittedName>
        <fullName evidence="8">Acetyl-lysine deacetylase</fullName>
    </submittedName>
</protein>
<dbReference type="AlphaFoldDB" id="A0A073IRW8"/>
<reference evidence="8 9" key="1">
    <citation type="submission" date="2014-04" db="EMBL/GenBank/DDBJ databases">
        <title>Draft Genome Sequence of Synergistes jonesii.</title>
        <authorList>
            <person name="Coil D.A."/>
            <person name="Eisen J.A."/>
            <person name="Holland-Moritz H.E."/>
        </authorList>
    </citation>
    <scope>NUCLEOTIDE SEQUENCE [LARGE SCALE GENOMIC DNA]</scope>
    <source>
        <strain evidence="8 9">78-1</strain>
    </source>
</reference>
<dbReference type="OrthoDB" id="9792335at2"/>
<dbReference type="Proteomes" id="UP000027665">
    <property type="component" value="Unassembled WGS sequence"/>
</dbReference>
<keyword evidence="4" id="KW-0378">Hydrolase</keyword>
<evidence type="ECO:0000256" key="2">
    <source>
        <dbReference type="ARBA" id="ARBA00022605"/>
    </source>
</evidence>
<evidence type="ECO:0000256" key="6">
    <source>
        <dbReference type="ARBA" id="ARBA00023154"/>
    </source>
</evidence>
<evidence type="ECO:0000256" key="3">
    <source>
        <dbReference type="ARBA" id="ARBA00022723"/>
    </source>
</evidence>
<evidence type="ECO:0000313" key="9">
    <source>
        <dbReference type="Proteomes" id="UP000027665"/>
    </source>
</evidence>
<dbReference type="STRING" id="2754.EH55_04320"/>
<dbReference type="NCBIfam" id="TIGR01902">
    <property type="entry name" value="dapE-lys-deAc"/>
    <property type="match status" value="1"/>
</dbReference>
<dbReference type="Pfam" id="PF01546">
    <property type="entry name" value="Peptidase_M20"/>
    <property type="match status" value="1"/>
</dbReference>
<dbReference type="InterPro" id="IPR002933">
    <property type="entry name" value="Peptidase_M20"/>
</dbReference>
<dbReference type="eggNOG" id="COG0624">
    <property type="taxonomic scope" value="Bacteria"/>
</dbReference>
<evidence type="ECO:0000256" key="5">
    <source>
        <dbReference type="ARBA" id="ARBA00022833"/>
    </source>
</evidence>
<sequence>MRLPESVGLLVDMVAVPSPTREEADAARMLADRLPRFGWETSHLDGVGSVIATRGGGDKELVLLSHIDTVPGGPEFHVDEERIVGRGAVDAKSPCCALAVGGGAVEIPHDWRLTFVGAVGEEIDSRGARFRMPLHEPAALVVGEPTGSQSVALSYRGRILFSFFAEDGGAHRSGSPGPMTAAVLASASMEQITKNMGKGYSIAVMEMEGREAGKRYATITMDLRTPIGAEQRELEMVLGETAAAFGVGLKIIEYVPPHEVHKSDPVIRAFRSAIREVSGEPPRILAKQGTCDFNVLSVWGCPMGAYGPGDSKYDHSLDEQIPIKEFLRGVDVVKAALPKIMEAV</sequence>
<dbReference type="GO" id="GO:0008270">
    <property type="term" value="F:zinc ion binding"/>
    <property type="evidence" value="ECO:0007669"/>
    <property type="project" value="InterPro"/>
</dbReference>
<keyword evidence="1" id="KW-0963">Cytoplasm</keyword>
<dbReference type="GO" id="GO:0009085">
    <property type="term" value="P:lysine biosynthetic process"/>
    <property type="evidence" value="ECO:0007669"/>
    <property type="project" value="UniProtKB-KW"/>
</dbReference>
<evidence type="ECO:0000256" key="1">
    <source>
        <dbReference type="ARBA" id="ARBA00022490"/>
    </source>
</evidence>
<comment type="caution">
    <text evidence="8">The sequence shown here is derived from an EMBL/GenBank/DDBJ whole genome shotgun (WGS) entry which is preliminary data.</text>
</comment>
<keyword evidence="7" id="KW-0170">Cobalt</keyword>
<dbReference type="InterPro" id="IPR050072">
    <property type="entry name" value="Peptidase_M20A"/>
</dbReference>
<keyword evidence="6" id="KW-0457">Lysine biosynthesis</keyword>
<name>A0A073IRW8_9BACT</name>
<dbReference type="GO" id="GO:0016811">
    <property type="term" value="F:hydrolase activity, acting on carbon-nitrogen (but not peptide) bonds, in linear amides"/>
    <property type="evidence" value="ECO:0007669"/>
    <property type="project" value="InterPro"/>
</dbReference>
<keyword evidence="5" id="KW-0862">Zinc</keyword>
<dbReference type="RefSeq" id="WP_037975941.1">
    <property type="nucleotide sequence ID" value="NZ_CALIAO010000026.1"/>
</dbReference>
<dbReference type="Gene3D" id="3.40.630.10">
    <property type="entry name" value="Zn peptidases"/>
    <property type="match status" value="2"/>
</dbReference>
<keyword evidence="9" id="KW-1185">Reference proteome</keyword>
<keyword evidence="3" id="KW-0479">Metal-binding</keyword>
<organism evidence="8 9">
    <name type="scientific">Synergistes jonesii</name>
    <dbReference type="NCBI Taxonomy" id="2754"/>
    <lineage>
        <taxon>Bacteria</taxon>
        <taxon>Thermotogati</taxon>
        <taxon>Synergistota</taxon>
        <taxon>Synergistia</taxon>
        <taxon>Synergistales</taxon>
        <taxon>Synergistaceae</taxon>
        <taxon>Synergistes</taxon>
    </lineage>
</organism>
<dbReference type="PANTHER" id="PTHR43808">
    <property type="entry name" value="ACETYLORNITHINE DEACETYLASE"/>
    <property type="match status" value="1"/>
</dbReference>